<evidence type="ECO:0000256" key="1">
    <source>
        <dbReference type="SAM" id="MobiDB-lite"/>
    </source>
</evidence>
<keyword evidence="3" id="KW-1185">Reference proteome</keyword>
<evidence type="ECO:0000313" key="3">
    <source>
        <dbReference type="Proteomes" id="UP000016536"/>
    </source>
</evidence>
<sequence>MTPPSVFEEECPETPPPSAKAGDEGSRPSGAITAHAAATRPARFTIVFNIDPHLPPRRS</sequence>
<dbReference type="EMBL" id="AWSE01000003">
    <property type="protein sequence ID" value="ERH25955.1"/>
    <property type="molecule type" value="Genomic_DNA"/>
</dbReference>
<dbReference type="Proteomes" id="UP000016536">
    <property type="component" value="Unassembled WGS sequence"/>
</dbReference>
<accession>U1QE07</accession>
<dbReference type="AlphaFoldDB" id="U1QE07"/>
<dbReference type="HOGENOM" id="CLU_2949837_0_0_11"/>
<reference evidence="2 3" key="1">
    <citation type="submission" date="2013-08" db="EMBL/GenBank/DDBJ databases">
        <authorList>
            <person name="Weinstock G."/>
            <person name="Sodergren E."/>
            <person name="Wylie T."/>
            <person name="Fulton L."/>
            <person name="Fulton R."/>
            <person name="Fronick C."/>
            <person name="O'Laughlin M."/>
            <person name="Godfrey J."/>
            <person name="Miner T."/>
            <person name="Herter B."/>
            <person name="Appelbaum E."/>
            <person name="Cordes M."/>
            <person name="Lek S."/>
            <person name="Wollam A."/>
            <person name="Pepin K.H."/>
            <person name="Palsikar V.B."/>
            <person name="Mitreva M."/>
            <person name="Wilson R.K."/>
        </authorList>
    </citation>
    <scope>NUCLEOTIDE SEQUENCE [LARGE SCALE GENOMIC DNA]</scope>
    <source>
        <strain evidence="2 3">F0542</strain>
    </source>
</reference>
<organism evidence="2 3">
    <name type="scientific">Actinomyces johnsonii F0542</name>
    <dbReference type="NCBI Taxonomy" id="1321818"/>
    <lineage>
        <taxon>Bacteria</taxon>
        <taxon>Bacillati</taxon>
        <taxon>Actinomycetota</taxon>
        <taxon>Actinomycetes</taxon>
        <taxon>Actinomycetales</taxon>
        <taxon>Actinomycetaceae</taxon>
        <taxon>Actinomyces</taxon>
    </lineage>
</organism>
<comment type="caution">
    <text evidence="2">The sequence shown here is derived from an EMBL/GenBank/DDBJ whole genome shotgun (WGS) entry which is preliminary data.</text>
</comment>
<protein>
    <submittedName>
        <fullName evidence="2">Uncharacterized protein</fullName>
    </submittedName>
</protein>
<feature type="region of interest" description="Disordered" evidence="1">
    <location>
        <begin position="1"/>
        <end position="38"/>
    </location>
</feature>
<name>U1QE07_9ACTO</name>
<gene>
    <name evidence="2" type="ORF">HMPREF1979_00049</name>
</gene>
<evidence type="ECO:0000313" key="2">
    <source>
        <dbReference type="EMBL" id="ERH25955.1"/>
    </source>
</evidence>
<proteinExistence type="predicted"/>